<evidence type="ECO:0000313" key="1">
    <source>
        <dbReference type="EMBL" id="KAF2123906.1"/>
    </source>
</evidence>
<accession>A0A6A5ZX78</accession>
<gene>
    <name evidence="1" type="ORF">P153DRAFT_401466</name>
</gene>
<organism evidence="1 2">
    <name type="scientific">Dothidotthia symphoricarpi CBS 119687</name>
    <dbReference type="NCBI Taxonomy" id="1392245"/>
    <lineage>
        <taxon>Eukaryota</taxon>
        <taxon>Fungi</taxon>
        <taxon>Dikarya</taxon>
        <taxon>Ascomycota</taxon>
        <taxon>Pezizomycotina</taxon>
        <taxon>Dothideomycetes</taxon>
        <taxon>Pleosporomycetidae</taxon>
        <taxon>Pleosporales</taxon>
        <taxon>Dothidotthiaceae</taxon>
        <taxon>Dothidotthia</taxon>
    </lineage>
</organism>
<protein>
    <submittedName>
        <fullName evidence="1">Uncharacterized protein</fullName>
    </submittedName>
</protein>
<proteinExistence type="predicted"/>
<dbReference type="Proteomes" id="UP000799771">
    <property type="component" value="Unassembled WGS sequence"/>
</dbReference>
<evidence type="ECO:0000313" key="2">
    <source>
        <dbReference type="Proteomes" id="UP000799771"/>
    </source>
</evidence>
<keyword evidence="2" id="KW-1185">Reference proteome</keyword>
<dbReference type="GeneID" id="54412339"/>
<sequence>MDPKPTRSVILWFPQSNKYARAAQNTLYNAIFNPRYQYHRYLPQQHGSEFNVLPKELVRRYASFQPRVSPTPPERERTREITPIPLRVLPNTPPVLAQSTSFHRAGSSTWAFPRNGLYTGPPTGVYTGFAPRHGWSLSGEPEKDVLSHVQWYGWERERQARIRADKSARITDRQARWANDRVE</sequence>
<name>A0A6A5ZX78_9PLEO</name>
<dbReference type="AlphaFoldDB" id="A0A6A5ZX78"/>
<dbReference type="EMBL" id="ML977521">
    <property type="protein sequence ID" value="KAF2123906.1"/>
    <property type="molecule type" value="Genomic_DNA"/>
</dbReference>
<dbReference type="RefSeq" id="XP_033518299.1">
    <property type="nucleotide sequence ID" value="XM_033671907.1"/>
</dbReference>
<reference evidence="1" key="1">
    <citation type="journal article" date="2020" name="Stud. Mycol.">
        <title>101 Dothideomycetes genomes: a test case for predicting lifestyles and emergence of pathogens.</title>
        <authorList>
            <person name="Haridas S."/>
            <person name="Albert R."/>
            <person name="Binder M."/>
            <person name="Bloem J."/>
            <person name="Labutti K."/>
            <person name="Salamov A."/>
            <person name="Andreopoulos B."/>
            <person name="Baker S."/>
            <person name="Barry K."/>
            <person name="Bills G."/>
            <person name="Bluhm B."/>
            <person name="Cannon C."/>
            <person name="Castanera R."/>
            <person name="Culley D."/>
            <person name="Daum C."/>
            <person name="Ezra D."/>
            <person name="Gonzalez J."/>
            <person name="Henrissat B."/>
            <person name="Kuo A."/>
            <person name="Liang C."/>
            <person name="Lipzen A."/>
            <person name="Lutzoni F."/>
            <person name="Magnuson J."/>
            <person name="Mondo S."/>
            <person name="Nolan M."/>
            <person name="Ohm R."/>
            <person name="Pangilinan J."/>
            <person name="Park H.-J."/>
            <person name="Ramirez L."/>
            <person name="Alfaro M."/>
            <person name="Sun H."/>
            <person name="Tritt A."/>
            <person name="Yoshinaga Y."/>
            <person name="Zwiers L.-H."/>
            <person name="Turgeon B."/>
            <person name="Goodwin S."/>
            <person name="Spatafora J."/>
            <person name="Crous P."/>
            <person name="Grigoriev I."/>
        </authorList>
    </citation>
    <scope>NUCLEOTIDE SEQUENCE</scope>
    <source>
        <strain evidence="1">CBS 119687</strain>
    </source>
</reference>